<dbReference type="InterPro" id="IPR045093">
    <property type="entry name" value="Cullin"/>
</dbReference>
<dbReference type="GO" id="GO:0006511">
    <property type="term" value="P:ubiquitin-dependent protein catabolic process"/>
    <property type="evidence" value="ECO:0007669"/>
    <property type="project" value="InterPro"/>
</dbReference>
<dbReference type="FunFam" id="3.30.230.130:FF:000004">
    <property type="entry name" value="Cullin 5"/>
    <property type="match status" value="1"/>
</dbReference>
<keyword evidence="5" id="KW-0832">Ubl conjugation</keyword>
<comment type="pathway">
    <text evidence="1">Protein modification; protein ubiquitination.</text>
</comment>
<evidence type="ECO:0000256" key="1">
    <source>
        <dbReference type="ARBA" id="ARBA00004906"/>
    </source>
</evidence>
<dbReference type="Proteomes" id="UP001497525">
    <property type="component" value="Unassembled WGS sequence"/>
</dbReference>
<dbReference type="InterPro" id="IPR036388">
    <property type="entry name" value="WH-like_DNA-bd_sf"/>
</dbReference>
<dbReference type="InterPro" id="IPR059120">
    <property type="entry name" value="Cullin-like_AB"/>
</dbReference>
<evidence type="ECO:0000256" key="4">
    <source>
        <dbReference type="ARBA" id="ARBA00022786"/>
    </source>
</evidence>
<dbReference type="PANTHER" id="PTHR11932">
    <property type="entry name" value="CULLIN"/>
    <property type="match status" value="1"/>
</dbReference>
<dbReference type="InterPro" id="IPR016158">
    <property type="entry name" value="Cullin_homology"/>
</dbReference>
<dbReference type="GO" id="GO:0031461">
    <property type="term" value="C:cullin-RING ubiquitin ligase complex"/>
    <property type="evidence" value="ECO:0007669"/>
    <property type="project" value="InterPro"/>
</dbReference>
<evidence type="ECO:0000259" key="9">
    <source>
        <dbReference type="PROSITE" id="PS50069"/>
    </source>
</evidence>
<dbReference type="InterPro" id="IPR016157">
    <property type="entry name" value="Cullin_CS"/>
</dbReference>
<dbReference type="InterPro" id="IPR016159">
    <property type="entry name" value="Cullin_repeat-like_dom_sf"/>
</dbReference>
<evidence type="ECO:0000313" key="10">
    <source>
        <dbReference type="EMBL" id="CAL5139648.1"/>
    </source>
</evidence>
<dbReference type="SMART" id="SM00884">
    <property type="entry name" value="Cullin_Nedd8"/>
    <property type="match status" value="1"/>
</dbReference>
<dbReference type="InterPro" id="IPR019559">
    <property type="entry name" value="Cullin_neddylation_domain"/>
</dbReference>
<proteinExistence type="inferred from homology"/>
<name>A0AAV2TXP0_CALDB</name>
<dbReference type="PROSITE" id="PS50069">
    <property type="entry name" value="CULLIN_2"/>
    <property type="match status" value="1"/>
</dbReference>
<dbReference type="SMART" id="SM00182">
    <property type="entry name" value="CULLIN"/>
    <property type="match status" value="1"/>
</dbReference>
<evidence type="ECO:0000256" key="7">
    <source>
        <dbReference type="PROSITE-ProRule" id="PRU00330"/>
    </source>
</evidence>
<dbReference type="SUPFAM" id="SSF74788">
    <property type="entry name" value="Cullin repeat-like"/>
    <property type="match status" value="1"/>
</dbReference>
<evidence type="ECO:0000256" key="2">
    <source>
        <dbReference type="ARBA" id="ARBA00006019"/>
    </source>
</evidence>
<dbReference type="GO" id="GO:0031625">
    <property type="term" value="F:ubiquitin protein ligase binding"/>
    <property type="evidence" value="ECO:0007669"/>
    <property type="project" value="InterPro"/>
</dbReference>
<dbReference type="AlphaFoldDB" id="A0AAV2TXP0"/>
<dbReference type="Pfam" id="PF00888">
    <property type="entry name" value="Cullin"/>
    <property type="match status" value="1"/>
</dbReference>
<comment type="similarity">
    <text evidence="2 7 8">Belongs to the cullin family.</text>
</comment>
<keyword evidence="3" id="KW-1017">Isopeptide bond</keyword>
<evidence type="ECO:0000256" key="8">
    <source>
        <dbReference type="RuleBase" id="RU003829"/>
    </source>
</evidence>
<reference evidence="10" key="1">
    <citation type="submission" date="2024-06" db="EMBL/GenBank/DDBJ databases">
        <authorList>
            <person name="Liu X."/>
            <person name="Lenzi L."/>
            <person name="Haldenby T S."/>
            <person name="Uol C."/>
        </authorList>
    </citation>
    <scope>NUCLEOTIDE SEQUENCE</scope>
</reference>
<dbReference type="PROSITE" id="PS01256">
    <property type="entry name" value="CULLIN_1"/>
    <property type="match status" value="1"/>
</dbReference>
<dbReference type="Gene3D" id="1.10.10.10">
    <property type="entry name" value="Winged helix-like DNA-binding domain superfamily/Winged helix DNA-binding domain"/>
    <property type="match status" value="1"/>
</dbReference>
<dbReference type="Gene3D" id="1.20.1310.10">
    <property type="entry name" value="Cullin Repeats"/>
    <property type="match status" value="4"/>
</dbReference>
<dbReference type="InterPro" id="IPR001373">
    <property type="entry name" value="Cullin_N"/>
</dbReference>
<dbReference type="Pfam" id="PF26557">
    <property type="entry name" value="Cullin_AB"/>
    <property type="match status" value="1"/>
</dbReference>
<gene>
    <name evidence="10" type="ORF">CDAUBV1_LOCUS14764</name>
</gene>
<dbReference type="InterPro" id="IPR036390">
    <property type="entry name" value="WH_DNA-bd_sf"/>
</dbReference>
<dbReference type="InterPro" id="IPR036317">
    <property type="entry name" value="Cullin_homology_sf"/>
</dbReference>
<dbReference type="FunFam" id="1.20.1310.10:FF:000009">
    <property type="entry name" value="Cullin 5"/>
    <property type="match status" value="1"/>
</dbReference>
<protein>
    <recommendedName>
        <fullName evidence="6">Cullin-5</fullName>
    </recommendedName>
</protein>
<evidence type="ECO:0000256" key="6">
    <source>
        <dbReference type="ARBA" id="ARBA00040451"/>
    </source>
</evidence>
<dbReference type="Pfam" id="PF10557">
    <property type="entry name" value="Cullin_Nedd8"/>
    <property type="match status" value="1"/>
</dbReference>
<dbReference type="Gene3D" id="3.30.230.130">
    <property type="entry name" value="Cullin, Chain C, Domain 2"/>
    <property type="match status" value="1"/>
</dbReference>
<evidence type="ECO:0000256" key="3">
    <source>
        <dbReference type="ARBA" id="ARBA00022499"/>
    </source>
</evidence>
<dbReference type="SUPFAM" id="SSF75632">
    <property type="entry name" value="Cullin homology domain"/>
    <property type="match status" value="1"/>
</dbReference>
<organism evidence="10 11">
    <name type="scientific">Calicophoron daubneyi</name>
    <name type="common">Rumen fluke</name>
    <name type="synonym">Paramphistomum daubneyi</name>
    <dbReference type="NCBI Taxonomy" id="300641"/>
    <lineage>
        <taxon>Eukaryota</taxon>
        <taxon>Metazoa</taxon>
        <taxon>Spiralia</taxon>
        <taxon>Lophotrochozoa</taxon>
        <taxon>Platyhelminthes</taxon>
        <taxon>Trematoda</taxon>
        <taxon>Digenea</taxon>
        <taxon>Plagiorchiida</taxon>
        <taxon>Pronocephalata</taxon>
        <taxon>Paramphistomoidea</taxon>
        <taxon>Paramphistomidae</taxon>
        <taxon>Calicophoron</taxon>
    </lineage>
</organism>
<keyword evidence="4" id="KW-0833">Ubl conjugation pathway</keyword>
<dbReference type="FunFam" id="1.20.1310.10:FF:000014">
    <property type="entry name" value="Cullin 5"/>
    <property type="match status" value="1"/>
</dbReference>
<evidence type="ECO:0000313" key="11">
    <source>
        <dbReference type="Proteomes" id="UP001497525"/>
    </source>
</evidence>
<evidence type="ECO:0000256" key="5">
    <source>
        <dbReference type="ARBA" id="ARBA00022843"/>
    </source>
</evidence>
<comment type="caution">
    <text evidence="10">The sequence shown here is derived from an EMBL/GenBank/DDBJ whole genome shotgun (WGS) entry which is preliminary data.</text>
</comment>
<sequence>MATLSPQDNGYEQRWPRINSVVKRMLNMENVSKAEWQDMFTDVFQIVVWQEDAGTNKIRESLTKTIEEYITNVRQEVMQNQDESSLLKAYIVQWSKFSDRSNYLPLPFNPLEGRLSGKHPPSDYNKRLNQESSIRGVMLEKWNDIIYEAIKQRLLDSAIKLIQSERSGQVIDSALVIGIRDSCVTLSSNRGNDKPIYVEHLEQAYIEGTKNFYRPRIAEYVQEQGIRNYTVYAQQKLIEEEARAKRYLETRAEYGSVAKLMTACVEIFVFEYMDQLLAEVPKLLREEDTSQLRLCYELIHRAPDGSQPLLSLFEQYIHQMGLEDIRANAETMLKDADKYVCRLLDLYNRFSRIVEEAFNNDPLLLSSRDKAYQEIVNNTEVFTTSIPSSVRSDVRRLESRCPELLASYCDLLLRKSPINRRLTSDEIESRLKSVLLVLKYVNSKDIFMRVYKSHLMRRLILETSADNEMEEMMVDRLRAVGMPAEQVNKLGRMFQDIKLSHDLTVALKEYIANQPSNYSTSVNPSLDIMNILILSSGSWLLRSDQKTPISLPVELEDFLPQIEDFYRQKHQGRSLVWQHHLSHGVLYFCSNRGKFELELTTFQIVVLYAWNRRFDQRLQLDSLLTATGLQESELRRTLWSLSEHPKMEQQIILYSPKVKSDKEFDGSTQFWINMDFSNIKAGKAQSRRRFNLIGRLQLTQDSSNEQESMAIVELRQLRAQEGVIKIMKTRKRLNFNELYKELVDLLRYQFVPSKRLIKEVLEWLIEKQYIARNDADMNTFTYLT</sequence>
<dbReference type="SUPFAM" id="SSF46785">
    <property type="entry name" value="Winged helix' DNA-binding domain"/>
    <property type="match status" value="1"/>
</dbReference>
<accession>A0AAV2TXP0</accession>
<feature type="domain" description="Cullin family profile" evidence="9">
    <location>
        <begin position="400"/>
        <end position="642"/>
    </location>
</feature>
<dbReference type="EMBL" id="CAXLJL010000623">
    <property type="protein sequence ID" value="CAL5139648.1"/>
    <property type="molecule type" value="Genomic_DNA"/>
</dbReference>